<dbReference type="Proteomes" id="UP000325315">
    <property type="component" value="Unassembled WGS sequence"/>
</dbReference>
<evidence type="ECO:0000313" key="1">
    <source>
        <dbReference type="EMBL" id="KAA3484703.1"/>
    </source>
</evidence>
<name>A0A5B6WTA3_9ROSI</name>
<comment type="caution">
    <text evidence="1">The sequence shown here is derived from an EMBL/GenBank/DDBJ whole genome shotgun (WGS) entry which is preliminary data.</text>
</comment>
<dbReference type="EMBL" id="SMMG02000002">
    <property type="protein sequence ID" value="KAA3484703.1"/>
    <property type="molecule type" value="Genomic_DNA"/>
</dbReference>
<reference evidence="2" key="1">
    <citation type="journal article" date="2019" name="Plant Biotechnol. J.">
        <title>Genome sequencing of the Australian wild diploid species Gossypium australe highlights disease resistance and delayed gland morphogenesis.</title>
        <authorList>
            <person name="Cai Y."/>
            <person name="Cai X."/>
            <person name="Wang Q."/>
            <person name="Wang P."/>
            <person name="Zhang Y."/>
            <person name="Cai C."/>
            <person name="Xu Y."/>
            <person name="Wang K."/>
            <person name="Zhou Z."/>
            <person name="Wang C."/>
            <person name="Geng S."/>
            <person name="Li B."/>
            <person name="Dong Q."/>
            <person name="Hou Y."/>
            <person name="Wang H."/>
            <person name="Ai P."/>
            <person name="Liu Z."/>
            <person name="Yi F."/>
            <person name="Sun M."/>
            <person name="An G."/>
            <person name="Cheng J."/>
            <person name="Zhang Y."/>
            <person name="Shi Q."/>
            <person name="Xie Y."/>
            <person name="Shi X."/>
            <person name="Chang Y."/>
            <person name="Huang F."/>
            <person name="Chen Y."/>
            <person name="Hong S."/>
            <person name="Mi L."/>
            <person name="Sun Q."/>
            <person name="Zhang L."/>
            <person name="Zhou B."/>
            <person name="Peng R."/>
            <person name="Zhang X."/>
            <person name="Liu F."/>
        </authorList>
    </citation>
    <scope>NUCLEOTIDE SEQUENCE [LARGE SCALE GENOMIC DNA]</scope>
    <source>
        <strain evidence="2">cv. PA1801</strain>
    </source>
</reference>
<organism evidence="1 2">
    <name type="scientific">Gossypium australe</name>
    <dbReference type="NCBI Taxonomy" id="47621"/>
    <lineage>
        <taxon>Eukaryota</taxon>
        <taxon>Viridiplantae</taxon>
        <taxon>Streptophyta</taxon>
        <taxon>Embryophyta</taxon>
        <taxon>Tracheophyta</taxon>
        <taxon>Spermatophyta</taxon>
        <taxon>Magnoliopsida</taxon>
        <taxon>eudicotyledons</taxon>
        <taxon>Gunneridae</taxon>
        <taxon>Pentapetalae</taxon>
        <taxon>rosids</taxon>
        <taxon>malvids</taxon>
        <taxon>Malvales</taxon>
        <taxon>Malvaceae</taxon>
        <taxon>Malvoideae</taxon>
        <taxon>Gossypium</taxon>
    </lineage>
</organism>
<evidence type="ECO:0000313" key="2">
    <source>
        <dbReference type="Proteomes" id="UP000325315"/>
    </source>
</evidence>
<keyword evidence="2" id="KW-1185">Reference proteome</keyword>
<proteinExistence type="predicted"/>
<dbReference type="AlphaFoldDB" id="A0A5B6WTA3"/>
<protein>
    <submittedName>
        <fullName evidence="1">Uncharacterized protein</fullName>
    </submittedName>
</protein>
<accession>A0A5B6WTA3</accession>
<gene>
    <name evidence="1" type="ORF">EPI10_006772</name>
</gene>
<sequence>MAKLKFPIRRHVPLLIGVWKIMPPSHRTRVLSILGFQAMQHENGPSQKISKVTIVGVGRNLKQHL</sequence>